<name>A0AA42DN92_9FIRM</name>
<organism evidence="1 2">
    <name type="scientific">Holtiella tumoricola</name>
    <dbReference type="NCBI Taxonomy" id="3018743"/>
    <lineage>
        <taxon>Bacteria</taxon>
        <taxon>Bacillati</taxon>
        <taxon>Bacillota</taxon>
        <taxon>Clostridia</taxon>
        <taxon>Lachnospirales</taxon>
        <taxon>Cellulosilyticaceae</taxon>
        <taxon>Holtiella</taxon>
    </lineage>
</organism>
<dbReference type="EMBL" id="JAQIFT010000040">
    <property type="protein sequence ID" value="MDA3731773.1"/>
    <property type="molecule type" value="Genomic_DNA"/>
</dbReference>
<dbReference type="AlphaFoldDB" id="A0AA42DN92"/>
<comment type="caution">
    <text evidence="1">The sequence shown here is derived from an EMBL/GenBank/DDBJ whole genome shotgun (WGS) entry which is preliminary data.</text>
</comment>
<evidence type="ECO:0000313" key="1">
    <source>
        <dbReference type="EMBL" id="MDA3731773.1"/>
    </source>
</evidence>
<dbReference type="RefSeq" id="WP_271012105.1">
    <property type="nucleotide sequence ID" value="NZ_JAQIFT010000040.1"/>
</dbReference>
<gene>
    <name evidence="1" type="ORF">PBV87_09815</name>
</gene>
<reference evidence="1" key="1">
    <citation type="journal article" date="2023" name="Int. J. Syst. Evol. Microbiol.">
        <title>&lt;i&gt;Holtiella tumoricola&lt;/i&gt; gen. nov. sp. nov., isolated from a human clinical sample.</title>
        <authorList>
            <person name="Allen-Vercoe E."/>
            <person name="Daigneault M.C."/>
            <person name="Vancuren S.J."/>
            <person name="Cochrane K."/>
            <person name="O'Neal L.L."/>
            <person name="Sankaranarayanan K."/>
            <person name="Lawson P.A."/>
        </authorList>
    </citation>
    <scope>NUCLEOTIDE SEQUENCE</scope>
    <source>
        <strain evidence="1">CC70A</strain>
    </source>
</reference>
<sequence length="67" mass="7890">MKKYWWIILFIFININVYGAKISEKMDMEIYQVTNQNQENINIPLKLDGETAKAELTNGPKSFSSRY</sequence>
<proteinExistence type="predicted"/>
<keyword evidence="2" id="KW-1185">Reference proteome</keyword>
<protein>
    <submittedName>
        <fullName evidence="1">Uncharacterized protein</fullName>
    </submittedName>
</protein>
<evidence type="ECO:0000313" key="2">
    <source>
        <dbReference type="Proteomes" id="UP001169242"/>
    </source>
</evidence>
<accession>A0AA42DN92</accession>
<dbReference type="Proteomes" id="UP001169242">
    <property type="component" value="Unassembled WGS sequence"/>
</dbReference>